<keyword evidence="8" id="KW-0378">Hydrolase</keyword>
<gene>
    <name evidence="16" type="ORF">GSPATT00024582001</name>
</gene>
<dbReference type="InParanoid" id="A0E984"/>
<evidence type="ECO:0000256" key="5">
    <source>
        <dbReference type="ARBA" id="ARBA00022723"/>
    </source>
</evidence>
<evidence type="ECO:0000256" key="7">
    <source>
        <dbReference type="ARBA" id="ARBA00022786"/>
    </source>
</evidence>
<proteinExistence type="inferred from homology"/>
<keyword evidence="7" id="KW-0833">Ubl conjugation pathway</keyword>
<dbReference type="PROSITE" id="PS01360">
    <property type="entry name" value="ZF_MYND_1"/>
    <property type="match status" value="1"/>
</dbReference>
<dbReference type="PROSITE" id="PS50235">
    <property type="entry name" value="USP_3"/>
    <property type="match status" value="1"/>
</dbReference>
<dbReference type="InterPro" id="IPR050185">
    <property type="entry name" value="Ub_carboxyl-term_hydrolase"/>
</dbReference>
<dbReference type="GO" id="GO:0008270">
    <property type="term" value="F:zinc ion binding"/>
    <property type="evidence" value="ECO:0007669"/>
    <property type="project" value="UniProtKB-KW"/>
</dbReference>
<dbReference type="GO" id="GO:0006508">
    <property type="term" value="P:proteolysis"/>
    <property type="evidence" value="ECO:0007669"/>
    <property type="project" value="UniProtKB-KW"/>
</dbReference>
<keyword evidence="4" id="KW-0645">Protease</keyword>
<evidence type="ECO:0000259" key="13">
    <source>
        <dbReference type="PROSITE" id="PS50235"/>
    </source>
</evidence>
<evidence type="ECO:0000256" key="11">
    <source>
        <dbReference type="PROSITE-ProRule" id="PRU00134"/>
    </source>
</evidence>
<dbReference type="STRING" id="5888.A0E984"/>
<dbReference type="HOGENOM" id="CLU_001060_7_1_1"/>
<evidence type="ECO:0000259" key="14">
    <source>
        <dbReference type="PROSITE" id="PS50865"/>
    </source>
</evidence>
<dbReference type="PANTHER" id="PTHR21646:SF24">
    <property type="entry name" value="UBIQUITIN CARBOXYL-TERMINAL HYDROLASE"/>
    <property type="match status" value="1"/>
</dbReference>
<evidence type="ECO:0000313" key="16">
    <source>
        <dbReference type="EMBL" id="CAK91851.1"/>
    </source>
</evidence>
<reference evidence="16 17" key="1">
    <citation type="journal article" date="2006" name="Nature">
        <title>Global trends of whole-genome duplications revealed by the ciliate Paramecium tetraurelia.</title>
        <authorList>
            <consortium name="Genoscope"/>
            <person name="Aury J.-M."/>
            <person name="Jaillon O."/>
            <person name="Duret L."/>
            <person name="Noel B."/>
            <person name="Jubin C."/>
            <person name="Porcel B.M."/>
            <person name="Segurens B."/>
            <person name="Daubin V."/>
            <person name="Anthouard V."/>
            <person name="Aiach N."/>
            <person name="Arnaiz O."/>
            <person name="Billaut A."/>
            <person name="Beisson J."/>
            <person name="Blanc I."/>
            <person name="Bouhouche K."/>
            <person name="Camara F."/>
            <person name="Duharcourt S."/>
            <person name="Guigo R."/>
            <person name="Gogendeau D."/>
            <person name="Katinka M."/>
            <person name="Keller A.-M."/>
            <person name="Kissmehl R."/>
            <person name="Klotz C."/>
            <person name="Koll F."/>
            <person name="Le Moue A."/>
            <person name="Lepere C."/>
            <person name="Malinsky S."/>
            <person name="Nowacki M."/>
            <person name="Nowak J.K."/>
            <person name="Plattner H."/>
            <person name="Poulain J."/>
            <person name="Ruiz F."/>
            <person name="Serrano V."/>
            <person name="Zagulski M."/>
            <person name="Dessen P."/>
            <person name="Betermier M."/>
            <person name="Weissenbach J."/>
            <person name="Scarpelli C."/>
            <person name="Schachter V."/>
            <person name="Sperling L."/>
            <person name="Meyer E."/>
            <person name="Cohen J."/>
            <person name="Wincker P."/>
        </authorList>
    </citation>
    <scope>NUCLEOTIDE SEQUENCE [LARGE SCALE GENOMIC DNA]</scope>
    <source>
        <strain evidence="16 17">Stock d4-2</strain>
    </source>
</reference>
<feature type="region of interest" description="Disordered" evidence="12">
    <location>
        <begin position="824"/>
        <end position="846"/>
    </location>
</feature>
<keyword evidence="9" id="KW-0788">Thiol protease</keyword>
<name>A0E984_PARTE</name>
<dbReference type="OrthoDB" id="265776at2759"/>
<dbReference type="FunCoup" id="A0E984">
    <property type="interactions" value="603"/>
</dbReference>
<dbReference type="eggNOG" id="KOG1870">
    <property type="taxonomic scope" value="Eukaryota"/>
</dbReference>
<feature type="domain" description="USP" evidence="13">
    <location>
        <begin position="382"/>
        <end position="1037"/>
    </location>
</feature>
<dbReference type="Proteomes" id="UP000000600">
    <property type="component" value="Unassembled WGS sequence"/>
</dbReference>
<comment type="catalytic activity">
    <reaction evidence="1">
        <text>Thiol-dependent hydrolysis of ester, thioester, amide, peptide and isopeptide bonds formed by the C-terminal Gly of ubiquitin (a 76-residue protein attached to proteins as an intracellular targeting signal).</text>
        <dbReference type="EC" id="3.4.19.12"/>
    </reaction>
</comment>
<evidence type="ECO:0000256" key="12">
    <source>
        <dbReference type="SAM" id="MobiDB-lite"/>
    </source>
</evidence>
<dbReference type="Gene3D" id="3.90.70.10">
    <property type="entry name" value="Cysteine proteinases"/>
    <property type="match status" value="2"/>
</dbReference>
<dbReference type="GO" id="GO:0016579">
    <property type="term" value="P:protein deubiquitination"/>
    <property type="evidence" value="ECO:0007669"/>
    <property type="project" value="InterPro"/>
</dbReference>
<dbReference type="PROSITE" id="PS50865">
    <property type="entry name" value="ZF_MYND_2"/>
    <property type="match status" value="1"/>
</dbReference>
<feature type="region of interest" description="Disordered" evidence="12">
    <location>
        <begin position="1"/>
        <end position="23"/>
    </location>
</feature>
<dbReference type="InterPro" id="IPR018200">
    <property type="entry name" value="USP_CS"/>
</dbReference>
<dbReference type="AlphaFoldDB" id="A0E984"/>
<evidence type="ECO:0000256" key="10">
    <source>
        <dbReference type="ARBA" id="ARBA00022833"/>
    </source>
</evidence>
<keyword evidence="5" id="KW-0479">Metal-binding</keyword>
<keyword evidence="6 11" id="KW-0863">Zinc-finger</keyword>
<evidence type="ECO:0000256" key="4">
    <source>
        <dbReference type="ARBA" id="ARBA00022670"/>
    </source>
</evidence>
<dbReference type="EMBL" id="CT868665">
    <property type="protein sequence ID" value="CAK91851.1"/>
    <property type="molecule type" value="Genomic_DNA"/>
</dbReference>
<dbReference type="RefSeq" id="XP_001459248.1">
    <property type="nucleotide sequence ID" value="XM_001459211.1"/>
</dbReference>
<evidence type="ECO:0000256" key="8">
    <source>
        <dbReference type="ARBA" id="ARBA00022801"/>
    </source>
</evidence>
<dbReference type="GO" id="GO:0004843">
    <property type="term" value="F:cysteine-type deubiquitinase activity"/>
    <property type="evidence" value="ECO:0007669"/>
    <property type="project" value="UniProtKB-EC"/>
</dbReference>
<feature type="domain" description="DUSP" evidence="15">
    <location>
        <begin position="34"/>
        <end position="164"/>
    </location>
</feature>
<accession>A0E984</accession>
<evidence type="ECO:0000256" key="1">
    <source>
        <dbReference type="ARBA" id="ARBA00000707"/>
    </source>
</evidence>
<dbReference type="InterPro" id="IPR038765">
    <property type="entry name" value="Papain-like_cys_pep_sf"/>
</dbReference>
<dbReference type="Gene3D" id="3.30.2230.10">
    <property type="entry name" value="DUSP-like"/>
    <property type="match status" value="1"/>
</dbReference>
<sequence length="1050" mass="122745">MKYSGKDDDQEDSDDQQKTSISQYQANKLKQQAKEMHEMLMLLKENFEDEDCDKYYILSKKYLNLILLLSWFNQWKQYVSYDQVVNDQPPDSKFGQTMLHGYNNDLLDTRINECFKFHPLNTHPWNTWLKPNLQEDKDYIVISQQIQDYLNQNYRGTQIMRNSIGQGKNKNVVVNLLRFNATLILANTIMQIAQDNLTQFEKEILQADENCVIKDLYTLIQKTVHTFRGNYNTQNGVRIWRYKHQTDPFKGLFAEIKKQVQDLDFNDDQVFDFSGEPIENSPDITLKSLNLTQNDLVLIEFQQHYKPWCIKHPSVPVEGKCEGCGQISELHFPCKCKKVAYCSEKCKVNDEQFHLPKCDPCGSDDEQVKQIIINDQSVKGIAGLANLGNTCFMNSGTQCLSNTYQLSEYFITNKYFDEINEDNPLGTKGQLVRKYASLIKKLWCGHKNIVIPTSFKKAVGQFQPMFKGFQQHDSSELITFLLDGLHEDLNRVKKKPYVESKDNQGKPDFEVAKESWDNHLARNQSIIVDLMHGQYKSTLKCPTCSQISITFDPFLTCGLSIPNKKQKSIQVKFIKSIVQIETKSLTFDGSKKTMPLHEFTKEQIIPEFKIDPNAELIFYTSFSNDFQTLIDPKSEINSVRKNSKRGYLVAKIINEDEKEIPVDDRIYLNYSQKALDGFGQQYKRTIFQSFYVIIQKEFTLKQIHLAIFKALLPIFCDVVSLSEISTPELIRQYYEHYIQGKYYNLYFRSQSAYWQQCGFCGLKNCQDCEADYKDDTYEQIKTKVQASDQHNKMELIVFWIQSPFQNVKPVDIYSYYQNQQYKKQMEERNATNNNEDENNDNNNQNKRYVMTSNNYANNNLIPKVTLQECLRQSEQPEQLAEDNAWYCKVCKEHVQAYKSMQIYKASDILIFTLKRFKASSGFFKQKLETFVEFPVRGLDLTDFILNKNRPLDYEQEVKDQEKIEEEFQEQNEGNKKLIYDLFAVSNHFGGMGGGHYTAFGKNHLNGKWYNFDDAQVGEVDEDQVVTKSAYVLFYKRRSKDENTQDFKTQD</sequence>
<evidence type="ECO:0000256" key="9">
    <source>
        <dbReference type="ARBA" id="ARBA00022807"/>
    </source>
</evidence>
<dbReference type="InterPro" id="IPR028889">
    <property type="entry name" value="USP"/>
</dbReference>
<evidence type="ECO:0000256" key="3">
    <source>
        <dbReference type="ARBA" id="ARBA00012759"/>
    </source>
</evidence>
<dbReference type="PROSITE" id="PS51283">
    <property type="entry name" value="DUSP"/>
    <property type="match status" value="1"/>
</dbReference>
<keyword evidence="17" id="KW-1185">Reference proteome</keyword>
<evidence type="ECO:0000256" key="2">
    <source>
        <dbReference type="ARBA" id="ARBA00009085"/>
    </source>
</evidence>
<dbReference type="SUPFAM" id="SSF143791">
    <property type="entry name" value="DUSP-like"/>
    <property type="match status" value="1"/>
</dbReference>
<dbReference type="Pfam" id="PF00443">
    <property type="entry name" value="UCH"/>
    <property type="match status" value="1"/>
</dbReference>
<protein>
    <recommendedName>
        <fullName evidence="3">ubiquitinyl hydrolase 1</fullName>
        <ecNumber evidence="3">3.4.19.12</ecNumber>
    </recommendedName>
</protein>
<dbReference type="GeneID" id="5045033"/>
<evidence type="ECO:0000256" key="6">
    <source>
        <dbReference type="ARBA" id="ARBA00022771"/>
    </source>
</evidence>
<dbReference type="PANTHER" id="PTHR21646">
    <property type="entry name" value="UBIQUITIN CARBOXYL-TERMINAL HYDROLASE"/>
    <property type="match status" value="1"/>
</dbReference>
<dbReference type="InterPro" id="IPR035927">
    <property type="entry name" value="DUSP-like_sf"/>
</dbReference>
<keyword evidence="10" id="KW-0862">Zinc</keyword>
<dbReference type="KEGG" id="ptm:GSPATT00024582001"/>
<dbReference type="PROSITE" id="PS00973">
    <property type="entry name" value="USP_2"/>
    <property type="match status" value="1"/>
</dbReference>
<feature type="domain" description="MYND-type" evidence="14">
    <location>
        <begin position="321"/>
        <end position="358"/>
    </location>
</feature>
<dbReference type="EC" id="3.4.19.12" evidence="3"/>
<dbReference type="Pfam" id="PF06337">
    <property type="entry name" value="DUSP"/>
    <property type="match status" value="1"/>
</dbReference>
<dbReference type="SUPFAM" id="SSF54001">
    <property type="entry name" value="Cysteine proteinases"/>
    <property type="match status" value="1"/>
</dbReference>
<comment type="similarity">
    <text evidence="2">Belongs to the peptidase C19 family.</text>
</comment>
<organism evidence="16 17">
    <name type="scientific">Paramecium tetraurelia</name>
    <dbReference type="NCBI Taxonomy" id="5888"/>
    <lineage>
        <taxon>Eukaryota</taxon>
        <taxon>Sar</taxon>
        <taxon>Alveolata</taxon>
        <taxon>Ciliophora</taxon>
        <taxon>Intramacronucleata</taxon>
        <taxon>Oligohymenophorea</taxon>
        <taxon>Peniculida</taxon>
        <taxon>Parameciidae</taxon>
        <taxon>Paramecium</taxon>
    </lineage>
</organism>
<dbReference type="OMA" id="CEADYKD"/>
<dbReference type="InterPro" id="IPR001394">
    <property type="entry name" value="Peptidase_C19_UCH"/>
</dbReference>
<evidence type="ECO:0000259" key="15">
    <source>
        <dbReference type="PROSITE" id="PS51283"/>
    </source>
</evidence>
<evidence type="ECO:0000313" key="17">
    <source>
        <dbReference type="Proteomes" id="UP000000600"/>
    </source>
</evidence>
<dbReference type="InterPro" id="IPR006615">
    <property type="entry name" value="Pept_C19_DUSP"/>
</dbReference>
<dbReference type="InterPro" id="IPR002893">
    <property type="entry name" value="Znf_MYND"/>
</dbReference>